<reference evidence="2" key="1">
    <citation type="submission" date="2023-04" db="EMBL/GenBank/DDBJ databases">
        <title>Phytophthora fragariaefolia NBRC 109709.</title>
        <authorList>
            <person name="Ichikawa N."/>
            <person name="Sato H."/>
            <person name="Tonouchi N."/>
        </authorList>
    </citation>
    <scope>NUCLEOTIDE SEQUENCE</scope>
    <source>
        <strain evidence="2">NBRC 109709</strain>
    </source>
</reference>
<evidence type="ECO:0000313" key="3">
    <source>
        <dbReference type="Proteomes" id="UP001165121"/>
    </source>
</evidence>
<dbReference type="PANTHER" id="PTHR11439:SF515">
    <property type="entry name" value="GAG-POL POLYPROTEIN"/>
    <property type="match status" value="1"/>
</dbReference>
<feature type="region of interest" description="Disordered" evidence="1">
    <location>
        <begin position="112"/>
        <end position="131"/>
    </location>
</feature>
<evidence type="ECO:0000313" key="2">
    <source>
        <dbReference type="EMBL" id="GMF43835.1"/>
    </source>
</evidence>
<evidence type="ECO:0000256" key="1">
    <source>
        <dbReference type="SAM" id="MobiDB-lite"/>
    </source>
</evidence>
<dbReference type="OrthoDB" id="418573at2759"/>
<gene>
    <name evidence="2" type="ORF">Pfra01_001500300</name>
</gene>
<accession>A0A9W6XRL0</accession>
<name>A0A9W6XRL0_9STRA</name>
<organism evidence="2 3">
    <name type="scientific">Phytophthora fragariaefolia</name>
    <dbReference type="NCBI Taxonomy" id="1490495"/>
    <lineage>
        <taxon>Eukaryota</taxon>
        <taxon>Sar</taxon>
        <taxon>Stramenopiles</taxon>
        <taxon>Oomycota</taxon>
        <taxon>Peronosporomycetes</taxon>
        <taxon>Peronosporales</taxon>
        <taxon>Peronosporaceae</taxon>
        <taxon>Phytophthora</taxon>
    </lineage>
</organism>
<proteinExistence type="predicted"/>
<dbReference type="PANTHER" id="PTHR11439">
    <property type="entry name" value="GAG-POL-RELATED RETROTRANSPOSON"/>
    <property type="match status" value="1"/>
</dbReference>
<sequence>MPISWYSKKQSIVALSTAEAEYIAGATADQDCLWVKQLLTELQLHGTYDSIDLYVGNQSAIKNMENDVTNSRMKHINITFHFIRDAIRKKEVNVTYCPTTGMKADIFTKPLGTTHHGRQPGHAQADPSAQGEVVDTDHLGRGLLDIARASATCDERSGGDNDLRRLQRPLQLHRAIRAGSLVLPSGTMDQAASALGISRPRAVVYINETLDVLSAMAKRFVVMPQGDELGAVENSFYSTASFPDTIDAVDGTLVRIARPRNFEGWYCRKNFPVVNFANGNLYALIAALGCNAGPRAHWIELTGYQFGPQADDVPGYPESTWTWWVIWGPPASGQAAIEHVHFFEFYFTNYCWLAGRLKNRFRILLGKLEQKSADRVCKVILCCAVLHNLLVLVQVSVPVRGVDPLLREAPAPAAETQKNASKLFAMSKDLLNEKP</sequence>
<keyword evidence="3" id="KW-1185">Reference proteome</keyword>
<protein>
    <submittedName>
        <fullName evidence="2">Unnamed protein product</fullName>
    </submittedName>
</protein>
<dbReference type="EMBL" id="BSXT01001592">
    <property type="protein sequence ID" value="GMF43835.1"/>
    <property type="molecule type" value="Genomic_DNA"/>
</dbReference>
<dbReference type="AlphaFoldDB" id="A0A9W6XRL0"/>
<comment type="caution">
    <text evidence="2">The sequence shown here is derived from an EMBL/GenBank/DDBJ whole genome shotgun (WGS) entry which is preliminary data.</text>
</comment>
<dbReference type="Proteomes" id="UP001165121">
    <property type="component" value="Unassembled WGS sequence"/>
</dbReference>
<dbReference type="CDD" id="cd09272">
    <property type="entry name" value="RNase_HI_RT_Ty1"/>
    <property type="match status" value="1"/>
</dbReference>